<feature type="chain" id="PRO_5044740439" description="Cuticle protein" evidence="5">
    <location>
        <begin position="16"/>
        <end position="556"/>
    </location>
</feature>
<evidence type="ECO:0000256" key="4">
    <source>
        <dbReference type="SAM" id="MobiDB-lite"/>
    </source>
</evidence>
<feature type="signal peptide" evidence="5">
    <location>
        <begin position="1"/>
        <end position="15"/>
    </location>
</feature>
<evidence type="ECO:0000313" key="6">
    <source>
        <dbReference type="EMBL" id="KAL0810563.1"/>
    </source>
</evidence>
<keyword evidence="2 5" id="KW-0732">Signal</keyword>
<dbReference type="InterPro" id="IPR051217">
    <property type="entry name" value="Insect_Cuticle_Struc_Prot"/>
</dbReference>
<dbReference type="InterPro" id="IPR000618">
    <property type="entry name" value="Insect_cuticle"/>
</dbReference>
<dbReference type="Proteomes" id="UP001549921">
    <property type="component" value="Unassembled WGS sequence"/>
</dbReference>
<evidence type="ECO:0000313" key="7">
    <source>
        <dbReference type="Proteomes" id="UP001549921"/>
    </source>
</evidence>
<protein>
    <recommendedName>
        <fullName evidence="8">Cuticle protein</fullName>
    </recommendedName>
</protein>
<dbReference type="PROSITE" id="PS51155">
    <property type="entry name" value="CHIT_BIND_RR_2"/>
    <property type="match status" value="1"/>
</dbReference>
<feature type="region of interest" description="Disordered" evidence="4">
    <location>
        <begin position="211"/>
        <end position="236"/>
    </location>
</feature>
<name>A0ABD0SB62_LOXSC</name>
<dbReference type="Pfam" id="PF00379">
    <property type="entry name" value="Chitin_bind_4"/>
    <property type="match status" value="1"/>
</dbReference>
<dbReference type="AlphaFoldDB" id="A0ABD0SB62"/>
<comment type="caution">
    <text evidence="6">The sequence shown here is derived from an EMBL/GenBank/DDBJ whole genome shotgun (WGS) entry which is preliminary data.</text>
</comment>
<reference evidence="6 7" key="1">
    <citation type="submission" date="2024-06" db="EMBL/GenBank/DDBJ databases">
        <title>A chromosome-level genome assembly of beet webworm, Loxostege sticticalis.</title>
        <authorList>
            <person name="Zhang Y."/>
        </authorList>
    </citation>
    <scope>NUCLEOTIDE SEQUENCE [LARGE SCALE GENOMIC DNA]</scope>
    <source>
        <strain evidence="6">AQ028</strain>
        <tissue evidence="6">Male pupae</tissue>
    </source>
</reference>
<dbReference type="PANTHER" id="PTHR12236">
    <property type="entry name" value="STRUCTURAL CONTITUENT OF CUTICLE"/>
    <property type="match status" value="1"/>
</dbReference>
<sequence>MAFIFFALLFFGTKAEEVATPSSLLGPRNFNHHSYAAKYLQELENPETTKQGPVLFPNDAPPPPRPPLIVTSRPLIESIARSELNPNPLNNSVPQQTQSSTIIKPFLARVKDYKPFAYAIAAPPTQDYDYDRYDDYEVKKPVLPPIYKAIADHAKQKVAKIQQQRNKDRYDYQLKGPEYYRHNHKNNDLDDHDARNDVDDQNKNYAFSYRVKDQKTGDDFSHTQQSSGSATNGEYRVRLPDGRMQIVSYTADENGYQADVRYDDEDKTAGNNIDHSNKDNFKYNNDHYIGVNNKIDYNDDNYHNNKINDHHNFADHDIYDRNNFDYKHNDYDKNKYEHEYAQQREYKTDVQEKYKTPVNNDYYNQYSDLSKEYYNDDLSQEYESKSYDYAPHKSKFSAFIDEKNTEVGPTPSFRAVSTVKPSYEELKDLLVTKKAYNTVQPSYFTKIPISVNVPSTTPSIINFDATTERVVLIGGRKNNLYTNIRNLPLVSTVPVPVTPSPIKYVTNSDYSVSPTPMSYLASTIASLRNNVDLSGPKPILSNSYIDRINKYLRFNK</sequence>
<keyword evidence="1 3" id="KW-0193">Cuticle</keyword>
<proteinExistence type="predicted"/>
<feature type="compositionally biased region" description="Polar residues" evidence="4">
    <location>
        <begin position="222"/>
        <end position="232"/>
    </location>
</feature>
<feature type="region of interest" description="Disordered" evidence="4">
    <location>
        <begin position="179"/>
        <end position="199"/>
    </location>
</feature>
<gene>
    <name evidence="6" type="ORF">ABMA28_010683</name>
</gene>
<evidence type="ECO:0000256" key="3">
    <source>
        <dbReference type="PROSITE-ProRule" id="PRU00497"/>
    </source>
</evidence>
<evidence type="ECO:0008006" key="8">
    <source>
        <dbReference type="Google" id="ProtNLM"/>
    </source>
</evidence>
<evidence type="ECO:0000256" key="5">
    <source>
        <dbReference type="SAM" id="SignalP"/>
    </source>
</evidence>
<organism evidence="6 7">
    <name type="scientific">Loxostege sticticalis</name>
    <name type="common">Beet webworm moth</name>
    <dbReference type="NCBI Taxonomy" id="481309"/>
    <lineage>
        <taxon>Eukaryota</taxon>
        <taxon>Metazoa</taxon>
        <taxon>Ecdysozoa</taxon>
        <taxon>Arthropoda</taxon>
        <taxon>Hexapoda</taxon>
        <taxon>Insecta</taxon>
        <taxon>Pterygota</taxon>
        <taxon>Neoptera</taxon>
        <taxon>Endopterygota</taxon>
        <taxon>Lepidoptera</taxon>
        <taxon>Glossata</taxon>
        <taxon>Ditrysia</taxon>
        <taxon>Pyraloidea</taxon>
        <taxon>Crambidae</taxon>
        <taxon>Pyraustinae</taxon>
        <taxon>Loxostege</taxon>
    </lineage>
</organism>
<dbReference type="InterPro" id="IPR031311">
    <property type="entry name" value="CHIT_BIND_RR_consensus"/>
</dbReference>
<accession>A0ABD0SB62</accession>
<evidence type="ECO:0000256" key="1">
    <source>
        <dbReference type="ARBA" id="ARBA00022460"/>
    </source>
</evidence>
<dbReference type="PROSITE" id="PS00233">
    <property type="entry name" value="CHIT_BIND_RR_1"/>
    <property type="match status" value="1"/>
</dbReference>
<dbReference type="EMBL" id="JBEDNZ010000026">
    <property type="protein sequence ID" value="KAL0810563.1"/>
    <property type="molecule type" value="Genomic_DNA"/>
</dbReference>
<dbReference type="PANTHER" id="PTHR12236:SF79">
    <property type="entry name" value="CUTICULAR PROTEIN 50CB-RELATED"/>
    <property type="match status" value="1"/>
</dbReference>
<evidence type="ECO:0000256" key="2">
    <source>
        <dbReference type="ARBA" id="ARBA00022729"/>
    </source>
</evidence>
<dbReference type="GO" id="GO:0042302">
    <property type="term" value="F:structural constituent of cuticle"/>
    <property type="evidence" value="ECO:0007669"/>
    <property type="project" value="UniProtKB-UniRule"/>
</dbReference>
<feature type="compositionally biased region" description="Basic and acidic residues" evidence="4">
    <location>
        <begin position="211"/>
        <end position="221"/>
    </location>
</feature>